<name>A0A073IEK1_9RHOB</name>
<proteinExistence type="predicted"/>
<dbReference type="Gene3D" id="3.10.180.10">
    <property type="entry name" value="2,3-Dihydroxybiphenyl 1,2-Dioxygenase, domain 1"/>
    <property type="match status" value="1"/>
</dbReference>
<feature type="domain" description="VOC" evidence="1">
    <location>
        <begin position="1"/>
        <end position="122"/>
    </location>
</feature>
<protein>
    <submittedName>
        <fullName evidence="2">Glyoxalase</fullName>
    </submittedName>
</protein>
<dbReference type="CDD" id="cd07262">
    <property type="entry name" value="VOC_like"/>
    <property type="match status" value="1"/>
</dbReference>
<dbReference type="Proteomes" id="UP000027734">
    <property type="component" value="Unassembled WGS sequence"/>
</dbReference>
<dbReference type="EMBL" id="JAMC01000008">
    <property type="protein sequence ID" value="KEJ88174.1"/>
    <property type="molecule type" value="Genomic_DNA"/>
</dbReference>
<evidence type="ECO:0000313" key="3">
    <source>
        <dbReference type="Proteomes" id="UP000027734"/>
    </source>
</evidence>
<evidence type="ECO:0000259" key="1">
    <source>
        <dbReference type="PROSITE" id="PS51819"/>
    </source>
</evidence>
<accession>A0A073IEK1</accession>
<sequence>MIGYTTIGVSDMERAKKFYTELFAEQGGKLVMDMGRIAFIGTERGAPMLAICEPFNKEDPTPGNGVMVAFPVPEKKDSDALYARAIELGATCAGEPGQRIPDRFYGSYVHDPDGNKLCFFKFA</sequence>
<organism evidence="2 3">
    <name type="scientific">Sulfitobacter donghicola DSW-25 = KCTC 12864 = JCM 14565</name>
    <dbReference type="NCBI Taxonomy" id="1300350"/>
    <lineage>
        <taxon>Bacteria</taxon>
        <taxon>Pseudomonadati</taxon>
        <taxon>Pseudomonadota</taxon>
        <taxon>Alphaproteobacteria</taxon>
        <taxon>Rhodobacterales</taxon>
        <taxon>Roseobacteraceae</taxon>
        <taxon>Sulfitobacter</taxon>
    </lineage>
</organism>
<dbReference type="eggNOG" id="COG0346">
    <property type="taxonomic scope" value="Bacteria"/>
</dbReference>
<gene>
    <name evidence="2" type="ORF">DSW25_17160</name>
</gene>
<evidence type="ECO:0000313" key="2">
    <source>
        <dbReference type="EMBL" id="KEJ88174.1"/>
    </source>
</evidence>
<dbReference type="InterPro" id="IPR037523">
    <property type="entry name" value="VOC_core"/>
</dbReference>
<dbReference type="RefSeq" id="WP_025057670.1">
    <property type="nucleotide sequence ID" value="NZ_JAMC01000008.1"/>
</dbReference>
<dbReference type="AlphaFoldDB" id="A0A073IEK1"/>
<dbReference type="STRING" id="1300350.Z948_148"/>
<reference evidence="2 3" key="1">
    <citation type="submission" date="2014-01" db="EMBL/GenBank/DDBJ databases">
        <title>Sulfitobacter donghicola JCM 14565 Genome Sequencing.</title>
        <authorList>
            <person name="Lai Q."/>
            <person name="Hong Z."/>
        </authorList>
    </citation>
    <scope>NUCLEOTIDE SEQUENCE [LARGE SCALE GENOMIC DNA]</scope>
    <source>
        <strain evidence="2 3">JCM 14565</strain>
    </source>
</reference>
<dbReference type="OrthoDB" id="9807407at2"/>
<dbReference type="InterPro" id="IPR004360">
    <property type="entry name" value="Glyas_Fos-R_dOase_dom"/>
</dbReference>
<comment type="caution">
    <text evidence="2">The sequence shown here is derived from an EMBL/GenBank/DDBJ whole genome shotgun (WGS) entry which is preliminary data.</text>
</comment>
<dbReference type="InterPro" id="IPR029068">
    <property type="entry name" value="Glyas_Bleomycin-R_OHBP_Dase"/>
</dbReference>
<dbReference type="Pfam" id="PF00903">
    <property type="entry name" value="Glyoxalase"/>
    <property type="match status" value="1"/>
</dbReference>
<dbReference type="PANTHER" id="PTHR35006">
    <property type="entry name" value="GLYOXALASE FAMILY PROTEIN (AFU_ORTHOLOGUE AFUA_5G14830)"/>
    <property type="match status" value="1"/>
</dbReference>
<dbReference type="PANTHER" id="PTHR35006:SF1">
    <property type="entry name" value="BLL2941 PROTEIN"/>
    <property type="match status" value="1"/>
</dbReference>
<keyword evidence="3" id="KW-1185">Reference proteome</keyword>
<dbReference type="SUPFAM" id="SSF54593">
    <property type="entry name" value="Glyoxalase/Bleomycin resistance protein/Dihydroxybiphenyl dioxygenase"/>
    <property type="match status" value="1"/>
</dbReference>
<dbReference type="PROSITE" id="PS51819">
    <property type="entry name" value="VOC"/>
    <property type="match status" value="1"/>
</dbReference>